<feature type="transmembrane region" description="Helical" evidence="1">
    <location>
        <begin position="388"/>
        <end position="411"/>
    </location>
</feature>
<name>A0A7M2Y6E7_9FLAO</name>
<dbReference type="SUPFAM" id="SSF48452">
    <property type="entry name" value="TPR-like"/>
    <property type="match status" value="1"/>
</dbReference>
<dbReference type="PROSITE" id="PS01124">
    <property type="entry name" value="HTH_ARAC_FAMILY_2"/>
    <property type="match status" value="1"/>
</dbReference>
<dbReference type="AlphaFoldDB" id="A0A7M2Y6E7"/>
<keyword evidence="1" id="KW-0472">Membrane</keyword>
<dbReference type="GO" id="GO:0003700">
    <property type="term" value="F:DNA-binding transcription factor activity"/>
    <property type="evidence" value="ECO:0007669"/>
    <property type="project" value="InterPro"/>
</dbReference>
<organism evidence="3 4">
    <name type="scientific">Kaistella flava</name>
    <name type="common">ex Peng et al. 2021</name>
    <dbReference type="NCBI Taxonomy" id="2038776"/>
    <lineage>
        <taxon>Bacteria</taxon>
        <taxon>Pseudomonadati</taxon>
        <taxon>Bacteroidota</taxon>
        <taxon>Flavobacteriia</taxon>
        <taxon>Flavobacteriales</taxon>
        <taxon>Weeksellaceae</taxon>
        <taxon>Chryseobacterium group</taxon>
        <taxon>Kaistella</taxon>
    </lineage>
</organism>
<dbReference type="Proteomes" id="UP000594195">
    <property type="component" value="Chromosome"/>
</dbReference>
<dbReference type="GO" id="GO:0043565">
    <property type="term" value="F:sequence-specific DNA binding"/>
    <property type="evidence" value="ECO:0007669"/>
    <property type="project" value="InterPro"/>
</dbReference>
<keyword evidence="1" id="KW-1133">Transmembrane helix</keyword>
<dbReference type="InterPro" id="IPR019734">
    <property type="entry name" value="TPR_rpt"/>
</dbReference>
<evidence type="ECO:0000259" key="2">
    <source>
        <dbReference type="PROSITE" id="PS01124"/>
    </source>
</evidence>
<sequence>MIFLKMHLKKIILYFFYVSLFFSFGKISGQETFDKLRSKYENLSENDGSALQHINLFIQKAKKEVNKAQLVQGYRDGTFFSPDKSLKIKYADSAIISAKETSDNNLISTTYLLKGSLYYFYYKNYPAALTEYLRAYDYSKKGNDDYLKYKIVYQMGLVKSYLGYYDEALEYFKECIVYFERRTKEKNHPNQVYNDSKGYLNSMHQAIACYQKINNYKKADSIINIGFNFTDQSKDFPLEKAYFLKCKGISDYYHKNYKTAEQSLTKALSVLKKNDDVYWVSVSEFYIGKSLLSMDKRDSAIKQFKKVDSIFRKRQFIFPELQENYELLISYSRRKNEYQKELSYTNDLLKVNSILKKDFPYLSSKIHRGFDNQVLVEAKTQLEKRSKWSLVVILILTSIIGMLSFWVWRYYQNEKLIKQKYSDLEKKLLEQNKNSVSISYESISAQGKSIISEDIFSELYKKLQDFEENKGFNESGLTIEQLADNFATNKSYLSQYINDTKGVNFSKYLSTLRINYITQLMYDNPKYLRLKVQGLADECGIGSRQNFSDLFQEINGIRPTDFIKQRKKELEDGNILNVISSLES</sequence>
<dbReference type="Gene3D" id="1.25.40.10">
    <property type="entry name" value="Tetratricopeptide repeat domain"/>
    <property type="match status" value="2"/>
</dbReference>
<dbReference type="SMART" id="SM00028">
    <property type="entry name" value="TPR"/>
    <property type="match status" value="3"/>
</dbReference>
<dbReference type="SMART" id="SM00342">
    <property type="entry name" value="HTH_ARAC"/>
    <property type="match status" value="1"/>
</dbReference>
<reference evidence="3 4" key="1">
    <citation type="submission" date="2019-05" db="EMBL/GenBank/DDBJ databases">
        <title>Chryseobacterium sp. isolated from King George Island, maritime Antarctica.</title>
        <authorList>
            <person name="Peng X."/>
        </authorList>
    </citation>
    <scope>NUCLEOTIDE SEQUENCE [LARGE SCALE GENOMIC DNA]</scope>
    <source>
        <strain evidence="3 4">7-3A</strain>
    </source>
</reference>
<evidence type="ECO:0000313" key="4">
    <source>
        <dbReference type="Proteomes" id="UP000594195"/>
    </source>
</evidence>
<feature type="domain" description="HTH araC/xylS-type" evidence="2">
    <location>
        <begin position="461"/>
        <end position="565"/>
    </location>
</feature>
<dbReference type="KEGG" id="kfa:Q73A0000_05275"/>
<gene>
    <name evidence="3" type="ORF">Q73A0000_05275</name>
</gene>
<dbReference type="InterPro" id="IPR011990">
    <property type="entry name" value="TPR-like_helical_dom_sf"/>
</dbReference>
<dbReference type="Gene3D" id="1.10.10.60">
    <property type="entry name" value="Homeodomain-like"/>
    <property type="match status" value="2"/>
</dbReference>
<keyword evidence="1" id="KW-0812">Transmembrane</keyword>
<dbReference type="EMBL" id="CP040442">
    <property type="protein sequence ID" value="QOW09818.1"/>
    <property type="molecule type" value="Genomic_DNA"/>
</dbReference>
<evidence type="ECO:0000313" key="3">
    <source>
        <dbReference type="EMBL" id="QOW09818.1"/>
    </source>
</evidence>
<protein>
    <submittedName>
        <fullName evidence="3">Helix-turn-helix domain-containing protein</fullName>
    </submittedName>
</protein>
<evidence type="ECO:0000256" key="1">
    <source>
        <dbReference type="SAM" id="Phobius"/>
    </source>
</evidence>
<dbReference type="InterPro" id="IPR018060">
    <property type="entry name" value="HTH_AraC"/>
</dbReference>
<keyword evidence="4" id="KW-1185">Reference proteome</keyword>
<accession>A0A7M2Y6E7</accession>
<proteinExistence type="predicted"/>